<keyword evidence="1" id="KW-0472">Membrane</keyword>
<proteinExistence type="predicted"/>
<dbReference type="EMBL" id="JACIFX010000044">
    <property type="protein sequence ID" value="MBB4233376.1"/>
    <property type="molecule type" value="Genomic_DNA"/>
</dbReference>
<reference evidence="2 3" key="1">
    <citation type="submission" date="2020-08" db="EMBL/GenBank/DDBJ databases">
        <title>Genomic Encyclopedia of Type Strains, Phase IV (KMG-V): Genome sequencing to study the core and pangenomes of soil and plant-associated prokaryotes.</title>
        <authorList>
            <person name="Whitman W."/>
        </authorList>
    </citation>
    <scope>NUCLEOTIDE SEQUENCE [LARGE SCALE GENOMIC DNA]</scope>
    <source>
        <strain evidence="2 3">SEMIA 4087</strain>
    </source>
</reference>
<feature type="transmembrane region" description="Helical" evidence="1">
    <location>
        <begin position="177"/>
        <end position="198"/>
    </location>
</feature>
<name>A0ABR6IZM3_9HYPH</name>
<dbReference type="RefSeq" id="WP_145611538.1">
    <property type="nucleotide sequence ID" value="NZ_JACIFX010000044.1"/>
</dbReference>
<protein>
    <recommendedName>
        <fullName evidence="4">Integrase catalytic domain-containing protein</fullName>
    </recommendedName>
</protein>
<accession>A0ABR6IZM3</accession>
<dbReference type="Proteomes" id="UP000551353">
    <property type="component" value="Unassembled WGS sequence"/>
</dbReference>
<evidence type="ECO:0008006" key="4">
    <source>
        <dbReference type="Google" id="ProtNLM"/>
    </source>
</evidence>
<evidence type="ECO:0000256" key="1">
    <source>
        <dbReference type="SAM" id="Phobius"/>
    </source>
</evidence>
<evidence type="ECO:0000313" key="2">
    <source>
        <dbReference type="EMBL" id="MBB4233376.1"/>
    </source>
</evidence>
<keyword evidence="1" id="KW-1133">Transmembrane helix</keyword>
<sequence length="205" mass="22552">MALLHQPHMDGYQILTEHQRFSGAIRHVAEAVCNAITRSVTSLPETLGQCLTWDRGAEMTQHELPRVDTGLQTFSISKLLTYDGAKRVRHPSKCRATLSGLSSPRHYDVPRGVLRAIIDAIVEALCSFWELARFMLLFERWQQPSALGMETTMNPDMSSYSVTELASEEASATSGGMFWAVAFAIFGILGLAAVSIGAKAADRNH</sequence>
<evidence type="ECO:0000313" key="3">
    <source>
        <dbReference type="Proteomes" id="UP000551353"/>
    </source>
</evidence>
<keyword evidence="3" id="KW-1185">Reference proteome</keyword>
<organism evidence="2 3">
    <name type="scientific">Rhizobium mongolense</name>
    <dbReference type="NCBI Taxonomy" id="57676"/>
    <lineage>
        <taxon>Bacteria</taxon>
        <taxon>Pseudomonadati</taxon>
        <taxon>Pseudomonadota</taxon>
        <taxon>Alphaproteobacteria</taxon>
        <taxon>Hyphomicrobiales</taxon>
        <taxon>Rhizobiaceae</taxon>
        <taxon>Rhizobium/Agrobacterium group</taxon>
        <taxon>Rhizobium</taxon>
    </lineage>
</organism>
<keyword evidence="1" id="KW-0812">Transmembrane</keyword>
<comment type="caution">
    <text evidence="2">The sequence shown here is derived from an EMBL/GenBank/DDBJ whole genome shotgun (WGS) entry which is preliminary data.</text>
</comment>
<gene>
    <name evidence="2" type="ORF">GGD56_007282</name>
</gene>